<dbReference type="InterPro" id="IPR051383">
    <property type="entry name" value="COX19"/>
</dbReference>
<dbReference type="AlphaFoldDB" id="A0AAW0YVT2"/>
<reference evidence="8 9" key="1">
    <citation type="journal article" date="2024" name="bioRxiv">
        <title>Comparative genomics of Cryptococcus and Kwoniella reveals pathogenesis evolution and contrasting karyotype dynamics via intercentromeric recombination or chromosome fusion.</title>
        <authorList>
            <person name="Coelho M.A."/>
            <person name="David-Palma M."/>
            <person name="Shea T."/>
            <person name="Bowers K."/>
            <person name="McGinley-Smith S."/>
            <person name="Mohammad A.W."/>
            <person name="Gnirke A."/>
            <person name="Yurkov A.M."/>
            <person name="Nowrousian M."/>
            <person name="Sun S."/>
            <person name="Cuomo C.A."/>
            <person name="Heitman J."/>
        </authorList>
    </citation>
    <scope>NUCLEOTIDE SEQUENCE [LARGE SCALE GENOMIC DNA]</scope>
    <source>
        <strain evidence="8 9">CBS 13917</strain>
    </source>
</reference>
<keyword evidence="3" id="KW-1015">Disulfide bond</keyword>
<evidence type="ECO:0000313" key="9">
    <source>
        <dbReference type="Proteomes" id="UP001388673"/>
    </source>
</evidence>
<evidence type="ECO:0000256" key="2">
    <source>
        <dbReference type="ARBA" id="ARBA00022490"/>
    </source>
</evidence>
<dbReference type="KEGG" id="kne:92182647"/>
<organism evidence="8 9">
    <name type="scientific">Kwoniella newhampshirensis</name>
    <dbReference type="NCBI Taxonomy" id="1651941"/>
    <lineage>
        <taxon>Eukaryota</taxon>
        <taxon>Fungi</taxon>
        <taxon>Dikarya</taxon>
        <taxon>Basidiomycota</taxon>
        <taxon>Agaricomycotina</taxon>
        <taxon>Tremellomycetes</taxon>
        <taxon>Tremellales</taxon>
        <taxon>Cryptococcaceae</taxon>
        <taxon>Kwoniella</taxon>
    </lineage>
</organism>
<dbReference type="GO" id="GO:0033617">
    <property type="term" value="P:mitochondrial respiratory chain complex IV assembly"/>
    <property type="evidence" value="ECO:0007669"/>
    <property type="project" value="TreeGrafter"/>
</dbReference>
<dbReference type="PANTHER" id="PTHR21107">
    <property type="entry name" value="CYTOCHROME C OXIDASE ASSEMBLY PROTEIN COX19"/>
    <property type="match status" value="1"/>
</dbReference>
<name>A0AAW0YVT2_9TREE</name>
<proteinExistence type="inferred from homology"/>
<dbReference type="Pfam" id="PF06747">
    <property type="entry name" value="CHCH"/>
    <property type="match status" value="1"/>
</dbReference>
<accession>A0AAW0YVT2</accession>
<dbReference type="RefSeq" id="XP_066801049.1">
    <property type="nucleotide sequence ID" value="XM_066948481.1"/>
</dbReference>
<evidence type="ECO:0000256" key="4">
    <source>
        <dbReference type="ARBA" id="ARBA00037279"/>
    </source>
</evidence>
<dbReference type="PANTHER" id="PTHR21107:SF2">
    <property type="entry name" value="CYTOCHROME C OXIDASE ASSEMBLY PROTEIN COX19"/>
    <property type="match status" value="1"/>
</dbReference>
<evidence type="ECO:0000256" key="3">
    <source>
        <dbReference type="ARBA" id="ARBA00023157"/>
    </source>
</evidence>
<keyword evidence="2" id="KW-0963">Cytoplasm</keyword>
<evidence type="ECO:0000256" key="5">
    <source>
        <dbReference type="ARBA" id="ARBA00038223"/>
    </source>
</evidence>
<comment type="function">
    <text evidence="4">Required for the assembly of mitochondrial cytochrome c oxidase.</text>
</comment>
<feature type="region of interest" description="Disordered" evidence="6">
    <location>
        <begin position="1"/>
        <end position="26"/>
    </location>
</feature>
<feature type="compositionally biased region" description="Polar residues" evidence="6">
    <location>
        <begin position="105"/>
        <end position="123"/>
    </location>
</feature>
<feature type="domain" description="CHCH" evidence="7">
    <location>
        <begin position="31"/>
        <end position="64"/>
    </location>
</feature>
<comment type="similarity">
    <text evidence="5">Belongs to the COX19 family.</text>
</comment>
<feature type="compositionally biased region" description="Low complexity" evidence="6">
    <location>
        <begin position="85"/>
        <end position="104"/>
    </location>
</feature>
<dbReference type="GO" id="GO:0005758">
    <property type="term" value="C:mitochondrial intermembrane space"/>
    <property type="evidence" value="ECO:0007669"/>
    <property type="project" value="TreeGrafter"/>
</dbReference>
<gene>
    <name evidence="8" type="ORF">IAR55_005389</name>
</gene>
<evidence type="ECO:0000256" key="1">
    <source>
        <dbReference type="ARBA" id="ARBA00004496"/>
    </source>
</evidence>
<dbReference type="InterPro" id="IPR010625">
    <property type="entry name" value="CHCH"/>
</dbReference>
<protein>
    <recommendedName>
        <fullName evidence="7">CHCH domain-containing protein</fullName>
    </recommendedName>
</protein>
<dbReference type="GeneID" id="92182647"/>
<comment type="subcellular location">
    <subcellularLocation>
        <location evidence="1">Cytoplasm</location>
    </subcellularLocation>
</comment>
<feature type="region of interest" description="Disordered" evidence="6">
    <location>
        <begin position="74"/>
        <end position="123"/>
    </location>
</feature>
<dbReference type="PROSITE" id="PS51808">
    <property type="entry name" value="CHCH"/>
    <property type="match status" value="1"/>
</dbReference>
<dbReference type="Proteomes" id="UP001388673">
    <property type="component" value="Unassembled WGS sequence"/>
</dbReference>
<sequence>MSSFGSPGFALSNKVAPPQRGSFPLDHDGECKSFMMAYLKCLKIHGSNNGECRLESKRYLECRMDNNLMARDNMSNLGLGDVVDPDSATTSSTPSTTTDNPASSILPTVPSSTRPTGEPTTRI</sequence>
<evidence type="ECO:0000313" key="8">
    <source>
        <dbReference type="EMBL" id="KAK8847531.1"/>
    </source>
</evidence>
<dbReference type="EMBL" id="JBCAWK010000010">
    <property type="protein sequence ID" value="KAK8847531.1"/>
    <property type="molecule type" value="Genomic_DNA"/>
</dbReference>
<keyword evidence="9" id="KW-1185">Reference proteome</keyword>
<evidence type="ECO:0000259" key="7">
    <source>
        <dbReference type="Pfam" id="PF06747"/>
    </source>
</evidence>
<comment type="caution">
    <text evidence="8">The sequence shown here is derived from an EMBL/GenBank/DDBJ whole genome shotgun (WGS) entry which is preliminary data.</text>
</comment>
<evidence type="ECO:0000256" key="6">
    <source>
        <dbReference type="SAM" id="MobiDB-lite"/>
    </source>
</evidence>